<dbReference type="OrthoDB" id="9933221at2"/>
<dbReference type="EMBL" id="CABVHQ010000074">
    <property type="protein sequence ID" value="VVO32143.1"/>
    <property type="molecule type" value="Genomic_DNA"/>
</dbReference>
<name>A0A5E7F399_PSEFL</name>
<dbReference type="RefSeq" id="WP_150644847.1">
    <property type="nucleotide sequence ID" value="NZ_CABVHQ010000074.1"/>
</dbReference>
<gene>
    <name evidence="1" type="ORF">PS691_05028</name>
</gene>
<dbReference type="AlphaFoldDB" id="A0A5E7F399"/>
<evidence type="ECO:0000313" key="2">
    <source>
        <dbReference type="Proteomes" id="UP000337909"/>
    </source>
</evidence>
<dbReference type="Proteomes" id="UP000337909">
    <property type="component" value="Unassembled WGS sequence"/>
</dbReference>
<sequence length="88" mass="9569">MKRLKAQFKPGTKLMFSTGKGSETCTADVDWTVDTYLSLSKGAQRIAAEVAQACAMKLPGGCSEVNYLCEMFMLLKKAEADGMLPRAK</sequence>
<proteinExistence type="predicted"/>
<organism evidence="1 2">
    <name type="scientific">Pseudomonas fluorescens</name>
    <dbReference type="NCBI Taxonomy" id="294"/>
    <lineage>
        <taxon>Bacteria</taxon>
        <taxon>Pseudomonadati</taxon>
        <taxon>Pseudomonadota</taxon>
        <taxon>Gammaproteobacteria</taxon>
        <taxon>Pseudomonadales</taxon>
        <taxon>Pseudomonadaceae</taxon>
        <taxon>Pseudomonas</taxon>
    </lineage>
</organism>
<protein>
    <submittedName>
        <fullName evidence="1">Uncharacterized protein</fullName>
    </submittedName>
</protein>
<evidence type="ECO:0000313" key="1">
    <source>
        <dbReference type="EMBL" id="VVO32143.1"/>
    </source>
</evidence>
<reference evidence="1 2" key="1">
    <citation type="submission" date="2019-09" db="EMBL/GenBank/DDBJ databases">
        <authorList>
            <person name="Chandra G."/>
            <person name="Truman W A."/>
        </authorList>
    </citation>
    <scope>NUCLEOTIDE SEQUENCE [LARGE SCALE GENOMIC DNA]</scope>
    <source>
        <strain evidence="1">PS691</strain>
    </source>
</reference>
<accession>A0A5E7F399</accession>